<organism evidence="2 3">
    <name type="scientific">Capnocytophaga canimorsus</name>
    <dbReference type="NCBI Taxonomy" id="28188"/>
    <lineage>
        <taxon>Bacteria</taxon>
        <taxon>Pseudomonadati</taxon>
        <taxon>Bacteroidota</taxon>
        <taxon>Flavobacteriia</taxon>
        <taxon>Flavobacteriales</taxon>
        <taxon>Flavobacteriaceae</taxon>
        <taxon>Capnocytophaga</taxon>
    </lineage>
</organism>
<dbReference type="InterPro" id="IPR024311">
    <property type="entry name" value="Lipocalin-like"/>
</dbReference>
<protein>
    <recommendedName>
        <fullName evidence="1">Lipocalin-like domain-containing protein</fullName>
    </recommendedName>
</protein>
<proteinExistence type="predicted"/>
<evidence type="ECO:0000313" key="3">
    <source>
        <dbReference type="Proteomes" id="UP000243136"/>
    </source>
</evidence>
<gene>
    <name evidence="2" type="ORF">CGC56_06365</name>
</gene>
<dbReference type="AlphaFoldDB" id="A0A250G6F9"/>
<evidence type="ECO:0000313" key="2">
    <source>
        <dbReference type="EMBL" id="ATA91826.1"/>
    </source>
</evidence>
<sequence length="235" mass="26935">MKKIITLVLTAVMALVSCGKDDNPQKQDEKIDIKQLIGQWRLQSVTENGKNLLNDCNKQDTYVFKSDNTYTKMHYAVDGVNCRKEDGHGTFSFKGNLLTFINGKTGTEETGNFIIKEDTLTLSSGSYIAVYEKIENPLVGKWKLQGEIINGEKIQFQKCEKEFFMNIEEKTITNNYFKAQGDNCVEDLNKKEIRNYTFTQTTITIGDYKVNYVIKDDVLTFQTLDETKTTTYTKQ</sequence>
<reference evidence="3" key="1">
    <citation type="submission" date="2017-06" db="EMBL/GenBank/DDBJ databases">
        <title>Capnocytophaga spp. assemblies.</title>
        <authorList>
            <person name="Gulvik C.A."/>
        </authorList>
    </citation>
    <scope>NUCLEOTIDE SEQUENCE [LARGE SCALE GENOMIC DNA]</scope>
    <source>
        <strain evidence="3">H5594</strain>
    </source>
</reference>
<dbReference type="PROSITE" id="PS51257">
    <property type="entry name" value="PROKAR_LIPOPROTEIN"/>
    <property type="match status" value="1"/>
</dbReference>
<evidence type="ECO:0000259" key="1">
    <source>
        <dbReference type="Pfam" id="PF13648"/>
    </source>
</evidence>
<dbReference type="Pfam" id="PF13648">
    <property type="entry name" value="Lipocalin_4"/>
    <property type="match status" value="1"/>
</dbReference>
<dbReference type="RefSeq" id="WP_095917238.1">
    <property type="nucleotide sequence ID" value="NZ_CP022388.1"/>
</dbReference>
<feature type="domain" description="Lipocalin-like" evidence="1">
    <location>
        <begin position="36"/>
        <end position="122"/>
    </location>
</feature>
<accession>A0A250G6F9</accession>
<dbReference type="EMBL" id="CP022388">
    <property type="protein sequence ID" value="ATA91826.1"/>
    <property type="molecule type" value="Genomic_DNA"/>
</dbReference>
<dbReference type="Proteomes" id="UP000243136">
    <property type="component" value="Chromosome"/>
</dbReference>
<name>A0A250G6F9_9FLAO</name>